<dbReference type="RefSeq" id="WP_013849106.1">
    <property type="nucleotide sequence ID" value="NC_015594.1"/>
</dbReference>
<dbReference type="InterPro" id="IPR057326">
    <property type="entry name" value="KR_dom"/>
</dbReference>
<dbReference type="HOGENOM" id="CLU_010194_1_0_5"/>
<evidence type="ECO:0000256" key="3">
    <source>
        <dbReference type="ARBA" id="ARBA00051383"/>
    </source>
</evidence>
<dbReference type="EMBL" id="CP002799">
    <property type="protein sequence ID" value="AEG50876.1"/>
    <property type="molecule type" value="Genomic_DNA"/>
</dbReference>
<gene>
    <name evidence="5" type="ORF">Sphch_3271</name>
</gene>
<dbReference type="SUPFAM" id="SSF51735">
    <property type="entry name" value="NAD(P)-binding Rossmann-fold domains"/>
    <property type="match status" value="1"/>
</dbReference>
<dbReference type="Pfam" id="PF13561">
    <property type="entry name" value="adh_short_C2"/>
    <property type="match status" value="1"/>
</dbReference>
<keyword evidence="2 5" id="KW-0560">Oxidoreductase</keyword>
<accession>F6F364</accession>
<dbReference type="EC" id="1.1.1.100" evidence="5"/>
<dbReference type="Proteomes" id="UP000007150">
    <property type="component" value="Chromosome 2"/>
</dbReference>
<evidence type="ECO:0000259" key="4">
    <source>
        <dbReference type="SMART" id="SM00822"/>
    </source>
</evidence>
<dbReference type="InterPro" id="IPR036291">
    <property type="entry name" value="NAD(P)-bd_dom_sf"/>
</dbReference>
<dbReference type="AlphaFoldDB" id="F6F364"/>
<protein>
    <submittedName>
        <fullName evidence="5">3-oxoacyl-(Acyl-carrier-protein) reductase</fullName>
        <ecNumber evidence="5">1.1.1.100</ecNumber>
    </submittedName>
</protein>
<evidence type="ECO:0000256" key="2">
    <source>
        <dbReference type="ARBA" id="ARBA00023002"/>
    </source>
</evidence>
<reference evidence="5 6" key="1">
    <citation type="submission" date="2011-05" db="EMBL/GenBank/DDBJ databases">
        <title>Complete sequence of chromosome 2 of Sphingobium chlorophenolicum L-1.</title>
        <authorList>
            <consortium name="US DOE Joint Genome Institute"/>
            <person name="Lucas S."/>
            <person name="Han J."/>
            <person name="Lapidus A."/>
            <person name="Cheng J.-F."/>
            <person name="Goodwin L."/>
            <person name="Pitluck S."/>
            <person name="Peters L."/>
            <person name="Daligault H."/>
            <person name="Han C."/>
            <person name="Tapia R."/>
            <person name="Land M."/>
            <person name="Hauser L."/>
            <person name="Kyrpides N."/>
            <person name="Ivanova N."/>
            <person name="Pagani I."/>
            <person name="Turner P."/>
            <person name="Copley S."/>
            <person name="Woyke T."/>
        </authorList>
    </citation>
    <scope>NUCLEOTIDE SEQUENCE [LARGE SCALE GENOMIC DNA]</scope>
    <source>
        <strain evidence="5 6">L-1</strain>
    </source>
</reference>
<sequence>MGTVSYDFTGKVVLITGGGTGIGRGIGEAFARAGAKVVVSGRRIEPLQNFCAANPDNADFVQLDVGVEADRQRAVQQVIDRHGRLDLLVNNAISYTGATLDVLTLEEIESMFRVLLLGTVMMTKAALPHLVASRGSVINLSSVAGRFVEPLTGGAYGAAKAGVNQFTRVLAAELAPKGVRVNAIAPGSTATEAMLPEQEQMFIDMTPMGRLGVPADIAAVAMFLASDAGGWVTGQVIDAAGGLGISG</sequence>
<dbReference type="Gene3D" id="3.40.50.720">
    <property type="entry name" value="NAD(P)-binding Rossmann-like Domain"/>
    <property type="match status" value="1"/>
</dbReference>
<dbReference type="GO" id="GO:0004316">
    <property type="term" value="F:3-oxoacyl-[acyl-carrier-protein] reductase (NADPH) activity"/>
    <property type="evidence" value="ECO:0007669"/>
    <property type="project" value="UniProtKB-EC"/>
</dbReference>
<dbReference type="PRINTS" id="PR00081">
    <property type="entry name" value="GDHRDH"/>
</dbReference>
<dbReference type="KEGG" id="sch:Sphch_3271"/>
<dbReference type="GO" id="GO:0018502">
    <property type="term" value="F:2,5-dichloro-2,5-cyclohexadiene-1,4-diol dehydrogenase activity"/>
    <property type="evidence" value="ECO:0007669"/>
    <property type="project" value="RHEA"/>
</dbReference>
<comment type="similarity">
    <text evidence="1">Belongs to the short-chain dehydrogenases/reductases (SDR) family.</text>
</comment>
<feature type="domain" description="Ketoreductase" evidence="4">
    <location>
        <begin position="11"/>
        <end position="187"/>
    </location>
</feature>
<keyword evidence="6" id="KW-1185">Reference proteome</keyword>
<dbReference type="PANTHER" id="PTHR42760:SF115">
    <property type="entry name" value="3-OXOACYL-[ACYL-CARRIER-PROTEIN] REDUCTASE FABG"/>
    <property type="match status" value="1"/>
</dbReference>
<evidence type="ECO:0000256" key="1">
    <source>
        <dbReference type="ARBA" id="ARBA00006484"/>
    </source>
</evidence>
<dbReference type="CDD" id="cd05233">
    <property type="entry name" value="SDR_c"/>
    <property type="match status" value="1"/>
</dbReference>
<dbReference type="FunFam" id="3.40.50.720:FF:000084">
    <property type="entry name" value="Short-chain dehydrogenase reductase"/>
    <property type="match status" value="1"/>
</dbReference>
<evidence type="ECO:0000313" key="6">
    <source>
        <dbReference type="Proteomes" id="UP000007150"/>
    </source>
</evidence>
<organism evidence="5 6">
    <name type="scientific">Sphingobium chlorophenolicum L-1</name>
    <dbReference type="NCBI Taxonomy" id="690566"/>
    <lineage>
        <taxon>Bacteria</taxon>
        <taxon>Pseudomonadati</taxon>
        <taxon>Pseudomonadota</taxon>
        <taxon>Alphaproteobacteria</taxon>
        <taxon>Sphingomonadales</taxon>
        <taxon>Sphingomonadaceae</taxon>
        <taxon>Sphingobium</taxon>
    </lineage>
</organism>
<evidence type="ECO:0000313" key="5">
    <source>
        <dbReference type="EMBL" id="AEG50876.1"/>
    </source>
</evidence>
<dbReference type="PROSITE" id="PS00061">
    <property type="entry name" value="ADH_SHORT"/>
    <property type="match status" value="1"/>
</dbReference>
<dbReference type="STRING" id="690566.Sphch_3271"/>
<dbReference type="InterPro" id="IPR020904">
    <property type="entry name" value="Sc_DH/Rdtase_CS"/>
</dbReference>
<dbReference type="SMART" id="SM00822">
    <property type="entry name" value="PKS_KR"/>
    <property type="match status" value="1"/>
</dbReference>
<proteinExistence type="inferred from homology"/>
<dbReference type="PANTHER" id="PTHR42760">
    <property type="entry name" value="SHORT-CHAIN DEHYDROGENASES/REDUCTASES FAMILY MEMBER"/>
    <property type="match status" value="1"/>
</dbReference>
<dbReference type="InterPro" id="IPR002347">
    <property type="entry name" value="SDR_fam"/>
</dbReference>
<dbReference type="PRINTS" id="PR00080">
    <property type="entry name" value="SDRFAMILY"/>
</dbReference>
<name>F6F364_SPHCR</name>
<comment type="catalytic activity">
    <reaction evidence="3">
        <text>2,5-dichlorocyclohexa-2,5-dien-1,4-diol + NAD(+) = 2,5-dichlorohydroquinone + NADH + H(+)</text>
        <dbReference type="Rhea" id="RHEA:15741"/>
        <dbReference type="ChEBI" id="CHEBI:15378"/>
        <dbReference type="ChEBI" id="CHEBI:27545"/>
        <dbReference type="ChEBI" id="CHEBI:28975"/>
        <dbReference type="ChEBI" id="CHEBI:57540"/>
        <dbReference type="ChEBI" id="CHEBI:57945"/>
    </reaction>
</comment>